<accession>A0A512PQN4</accession>
<dbReference type="RefSeq" id="WP_056983284.1">
    <property type="nucleotide sequence ID" value="NZ_BKAM01000089.1"/>
</dbReference>
<feature type="transmembrane region" description="Helical" evidence="1">
    <location>
        <begin position="68"/>
        <end position="97"/>
    </location>
</feature>
<name>A0A512PQN4_9LACO</name>
<feature type="transmembrane region" description="Helical" evidence="1">
    <location>
        <begin position="12"/>
        <end position="33"/>
    </location>
</feature>
<keyword evidence="1" id="KW-0472">Membrane</keyword>
<keyword evidence="1" id="KW-1133">Transmembrane helix</keyword>
<sequence>MDRISLKLESKRLLSSHFPFFVILFLPVIILQFGNSFASSMIDVQSKAFQNTYAMLLEGDMNAGTENLLLIFAIMALLGIIISLLSAGMTFASIDLLRNKAKFDQPMTKSFTILNNGTYFISAIIMGILTTIMIFLWSLLFVIPGIIKSFSYVQALNIYRDALDAGKPIGYFEAITKSRQMMAGHKMEYFILALSFIGWYILEGLSFGVLSFWVLPYTQLAFANFYVKIADDSQSEDLTSIFDHQA</sequence>
<gene>
    <name evidence="2" type="ORF">LRA02_23910</name>
</gene>
<reference evidence="2 3" key="1">
    <citation type="submission" date="2019-07" db="EMBL/GenBank/DDBJ databases">
        <title>Whole genome shotgun sequence of Lactobacillus rapi NBRC 109618.</title>
        <authorList>
            <person name="Hosoyama A."/>
            <person name="Uohara A."/>
            <person name="Ohji S."/>
            <person name="Ichikawa N."/>
        </authorList>
    </citation>
    <scope>NUCLEOTIDE SEQUENCE [LARGE SCALE GENOMIC DNA]</scope>
    <source>
        <strain evidence="2 3">NBRC 109618</strain>
    </source>
</reference>
<evidence type="ECO:0000256" key="1">
    <source>
        <dbReference type="SAM" id="Phobius"/>
    </source>
</evidence>
<feature type="transmembrane region" description="Helical" evidence="1">
    <location>
        <begin position="189"/>
        <end position="215"/>
    </location>
</feature>
<comment type="caution">
    <text evidence="2">The sequence shown here is derived from an EMBL/GenBank/DDBJ whole genome shotgun (WGS) entry which is preliminary data.</text>
</comment>
<dbReference type="Pfam" id="PF06161">
    <property type="entry name" value="DUF975"/>
    <property type="match status" value="1"/>
</dbReference>
<keyword evidence="1" id="KW-0812">Transmembrane</keyword>
<dbReference type="AlphaFoldDB" id="A0A512PQN4"/>
<protein>
    <submittedName>
        <fullName evidence="2">Membrane protein</fullName>
    </submittedName>
</protein>
<dbReference type="InterPro" id="IPR010380">
    <property type="entry name" value="DUF975"/>
</dbReference>
<organism evidence="2 3">
    <name type="scientific">Lentilactobacillus rapi</name>
    <dbReference type="NCBI Taxonomy" id="481723"/>
    <lineage>
        <taxon>Bacteria</taxon>
        <taxon>Bacillati</taxon>
        <taxon>Bacillota</taxon>
        <taxon>Bacilli</taxon>
        <taxon>Lactobacillales</taxon>
        <taxon>Lactobacillaceae</taxon>
        <taxon>Lentilactobacillus</taxon>
    </lineage>
</organism>
<feature type="transmembrane region" description="Helical" evidence="1">
    <location>
        <begin position="118"/>
        <end position="147"/>
    </location>
</feature>
<proteinExistence type="predicted"/>
<evidence type="ECO:0000313" key="3">
    <source>
        <dbReference type="Proteomes" id="UP000321569"/>
    </source>
</evidence>
<dbReference type="OrthoDB" id="9784844at2"/>
<evidence type="ECO:0000313" key="2">
    <source>
        <dbReference type="EMBL" id="GEP73523.1"/>
    </source>
</evidence>
<dbReference type="Proteomes" id="UP000321569">
    <property type="component" value="Unassembled WGS sequence"/>
</dbReference>
<dbReference type="PANTHER" id="PTHR40076">
    <property type="entry name" value="MEMBRANE PROTEIN-RELATED"/>
    <property type="match status" value="1"/>
</dbReference>
<dbReference type="PANTHER" id="PTHR40076:SF1">
    <property type="entry name" value="MEMBRANE PROTEIN"/>
    <property type="match status" value="1"/>
</dbReference>
<dbReference type="EMBL" id="BKAM01000089">
    <property type="protein sequence ID" value="GEP73523.1"/>
    <property type="molecule type" value="Genomic_DNA"/>
</dbReference>